<dbReference type="Gene3D" id="3.40.720.10">
    <property type="entry name" value="Alkaline Phosphatase, subunit A"/>
    <property type="match status" value="1"/>
</dbReference>
<dbReference type="PIRSF" id="PIRSF001492">
    <property type="entry name" value="IPGAM"/>
    <property type="match status" value="1"/>
</dbReference>
<evidence type="ECO:0000256" key="8">
    <source>
        <dbReference type="ARBA" id="ARBA00023235"/>
    </source>
</evidence>
<dbReference type="InterPro" id="IPR011258">
    <property type="entry name" value="BPG-indep_PGM_N"/>
</dbReference>
<dbReference type="FunFam" id="3.40.1450.10:FF:000002">
    <property type="entry name" value="2,3-bisphosphoglycerate-independent phosphoglycerate mutase"/>
    <property type="match status" value="1"/>
</dbReference>
<dbReference type="GO" id="GO:0005829">
    <property type="term" value="C:cytosol"/>
    <property type="evidence" value="ECO:0007669"/>
    <property type="project" value="TreeGrafter"/>
</dbReference>
<gene>
    <name evidence="9" type="primary">gpmI</name>
    <name evidence="16" type="ORF">CO137_01890</name>
</gene>
<feature type="domain" description="Metalloenzyme" evidence="14">
    <location>
        <begin position="8"/>
        <end position="512"/>
    </location>
</feature>
<dbReference type="Proteomes" id="UP000230843">
    <property type="component" value="Unassembled WGS sequence"/>
</dbReference>
<proteinExistence type="inferred from homology"/>
<dbReference type="InterPro" id="IPR036646">
    <property type="entry name" value="PGAM_B_sf"/>
</dbReference>
<evidence type="ECO:0000256" key="11">
    <source>
        <dbReference type="PIRSR" id="PIRSR001492-1"/>
    </source>
</evidence>
<dbReference type="InterPro" id="IPR006124">
    <property type="entry name" value="Metalloenzyme"/>
</dbReference>
<reference evidence="17" key="1">
    <citation type="submission" date="2017-09" db="EMBL/GenBank/DDBJ databases">
        <title>Depth-based differentiation of microbial function through sediment-hosted aquifers and enrichment of novel symbionts in the deep terrestrial subsurface.</title>
        <authorList>
            <person name="Probst A.J."/>
            <person name="Ladd B."/>
            <person name="Jarett J.K."/>
            <person name="Geller-Mcgrath D.E."/>
            <person name="Sieber C.M.K."/>
            <person name="Emerson J.B."/>
            <person name="Anantharaman K."/>
            <person name="Thomas B.C."/>
            <person name="Malmstrom R."/>
            <person name="Stieglmeier M."/>
            <person name="Klingl A."/>
            <person name="Woyke T."/>
            <person name="Ryan C.M."/>
            <person name="Banfield J.F."/>
        </authorList>
    </citation>
    <scope>NUCLEOTIDE SEQUENCE [LARGE SCALE GENOMIC DNA]</scope>
</reference>
<evidence type="ECO:0000259" key="15">
    <source>
        <dbReference type="Pfam" id="PF06415"/>
    </source>
</evidence>
<dbReference type="InterPro" id="IPR005995">
    <property type="entry name" value="Pgm_bpd_ind"/>
</dbReference>
<evidence type="ECO:0000313" key="16">
    <source>
        <dbReference type="EMBL" id="PJA89866.1"/>
    </source>
</evidence>
<comment type="cofactor">
    <cofactor evidence="9">
        <name>Mn(2+)</name>
        <dbReference type="ChEBI" id="CHEBI:29035"/>
    </cofactor>
    <text evidence="9">Binds 2 manganese ions per subunit.</text>
</comment>
<sequence length="522" mass="58774">MPIEKKKKTTLLVILDGFGLTNFKDIGNAITPKTAPNIFKYIKKYPSATLKASGVDVGLHKGQAGNSEAGHFNIGAGRIVEQDLEIISRAIEDGTFFKNTAFKQALLHAKKYNSTVHIFGILTDGQSAHACPEHLYKLLEFFRKEKHKKIAIHLFTDGRDAPPNSAIEYLDDLKQHLKNREKVASITGRFYAMDRNKIWERTEKAYNLIVSAEGDFVATSPENAIAGAYSRGETDEYIRPTIIVDKRGVPIAKVEDNDVICFYNARSDRARQLTKAFVQTDFQKQNKGAFRRKNKPKNIRFVAMTDFGPDLEGVLTAFPSPDIEMPLAKVIGEEYKQLYISETEKYAHITYFINGGHNTPVNGEDREMIKSGKYYSYAKNPQMHSKEMTNIILDYIKKDKYNFICVNYPNADMVAHTGDIKAAKKSVSYLDKQIKRLVKSVLKKNGQLLIIADHGNAEEMIYKKTKGVRTEHTTNPVPCIFVSKGLKGIKLRTGGRLADVATTLLKMMNIKKPKDMTGESLF</sequence>
<comment type="pathway">
    <text evidence="3 9">Carbohydrate degradation; glycolysis; pyruvate from D-glyceraldehyde 3-phosphate: step 3/5.</text>
</comment>
<evidence type="ECO:0000259" key="14">
    <source>
        <dbReference type="Pfam" id="PF01676"/>
    </source>
</evidence>
<evidence type="ECO:0000256" key="4">
    <source>
        <dbReference type="ARBA" id="ARBA00008819"/>
    </source>
</evidence>
<dbReference type="SUPFAM" id="SSF53649">
    <property type="entry name" value="Alkaline phosphatase-like"/>
    <property type="match status" value="1"/>
</dbReference>
<dbReference type="EMBL" id="PFVJ01000041">
    <property type="protein sequence ID" value="PJA89866.1"/>
    <property type="molecule type" value="Genomic_DNA"/>
</dbReference>
<feature type="binding site" evidence="9 12">
    <location>
        <position position="345"/>
    </location>
    <ligand>
        <name>substrate</name>
    </ligand>
</feature>
<evidence type="ECO:0000256" key="13">
    <source>
        <dbReference type="PIRSR" id="PIRSR001492-3"/>
    </source>
</evidence>
<dbReference type="NCBIfam" id="TIGR01307">
    <property type="entry name" value="pgm_bpd_ind"/>
    <property type="match status" value="1"/>
</dbReference>
<feature type="binding site" evidence="9 13">
    <location>
        <position position="453"/>
    </location>
    <ligand>
        <name>Mn(2+)</name>
        <dbReference type="ChEBI" id="CHEBI:29035"/>
        <label>2</label>
    </ligand>
</feature>
<dbReference type="GO" id="GO:0006096">
    <property type="term" value="P:glycolytic process"/>
    <property type="evidence" value="ECO:0007669"/>
    <property type="project" value="UniProtKB-UniRule"/>
</dbReference>
<dbReference type="SUPFAM" id="SSF64158">
    <property type="entry name" value="2,3-Bisphosphoglycerate-independent phosphoglycerate mutase, substrate-binding domain"/>
    <property type="match status" value="1"/>
</dbReference>
<evidence type="ECO:0000256" key="12">
    <source>
        <dbReference type="PIRSR" id="PIRSR001492-2"/>
    </source>
</evidence>
<dbReference type="CDD" id="cd16010">
    <property type="entry name" value="iPGM"/>
    <property type="match status" value="1"/>
</dbReference>
<accession>A0A2M7Z6U2</accession>
<feature type="binding site" evidence="9 13">
    <location>
        <position position="412"/>
    </location>
    <ligand>
        <name>Mn(2+)</name>
        <dbReference type="ChEBI" id="CHEBI:29035"/>
        <label>1</label>
    </ligand>
</feature>
<keyword evidence="8 9" id="KW-0413">Isomerase</keyword>
<comment type="subunit">
    <text evidence="9">Monomer.</text>
</comment>
<evidence type="ECO:0000256" key="3">
    <source>
        <dbReference type="ARBA" id="ARBA00004798"/>
    </source>
</evidence>
<feature type="binding site" evidence="9 12">
    <location>
        <position position="195"/>
    </location>
    <ligand>
        <name>substrate</name>
    </ligand>
</feature>
<feature type="binding site" evidence="9 13">
    <location>
        <position position="472"/>
    </location>
    <ligand>
        <name>Mn(2+)</name>
        <dbReference type="ChEBI" id="CHEBI:29035"/>
        <label>1</label>
    </ligand>
</feature>
<evidence type="ECO:0000256" key="5">
    <source>
        <dbReference type="ARBA" id="ARBA00022723"/>
    </source>
</evidence>
<dbReference type="AlphaFoldDB" id="A0A2M7Z6U2"/>
<keyword evidence="6 9" id="KW-0324">Glycolysis</keyword>
<protein>
    <recommendedName>
        <fullName evidence="9 10">2,3-bisphosphoglycerate-independent phosphoglycerate mutase</fullName>
        <shortName evidence="9">BPG-independent PGAM</shortName>
        <shortName evidence="9">Phosphoglyceromutase</shortName>
        <shortName evidence="9">iPGM</shortName>
        <ecNumber evidence="9 10">5.4.2.12</ecNumber>
    </recommendedName>
</protein>
<dbReference type="HAMAP" id="MF_01038">
    <property type="entry name" value="GpmI"/>
    <property type="match status" value="1"/>
</dbReference>
<dbReference type="GO" id="GO:0006007">
    <property type="term" value="P:glucose catabolic process"/>
    <property type="evidence" value="ECO:0007669"/>
    <property type="project" value="InterPro"/>
</dbReference>
<keyword evidence="7 9" id="KW-0464">Manganese</keyword>
<name>A0A2M7Z6U2_9BACT</name>
<evidence type="ECO:0000256" key="1">
    <source>
        <dbReference type="ARBA" id="ARBA00000370"/>
    </source>
</evidence>
<evidence type="ECO:0000313" key="17">
    <source>
        <dbReference type="Proteomes" id="UP000230843"/>
    </source>
</evidence>
<dbReference type="Pfam" id="PF01676">
    <property type="entry name" value="Metalloenzyme"/>
    <property type="match status" value="1"/>
</dbReference>
<keyword evidence="5 9" id="KW-0479">Metal-binding</keyword>
<evidence type="ECO:0000256" key="10">
    <source>
        <dbReference type="NCBIfam" id="TIGR01307"/>
    </source>
</evidence>
<dbReference type="GO" id="GO:0030145">
    <property type="term" value="F:manganese ion binding"/>
    <property type="evidence" value="ECO:0007669"/>
    <property type="project" value="UniProtKB-UniRule"/>
</dbReference>
<dbReference type="GO" id="GO:0004619">
    <property type="term" value="F:phosphoglycerate mutase activity"/>
    <property type="evidence" value="ECO:0007669"/>
    <property type="project" value="UniProtKB-UniRule"/>
</dbReference>
<dbReference type="InterPro" id="IPR017850">
    <property type="entry name" value="Alkaline_phosphatase_core_sf"/>
</dbReference>
<dbReference type="PANTHER" id="PTHR31637">
    <property type="entry name" value="2,3-BISPHOSPHOGLYCERATE-INDEPENDENT PHOSPHOGLYCERATE MUTASE"/>
    <property type="match status" value="1"/>
</dbReference>
<comment type="catalytic activity">
    <reaction evidence="1 9">
        <text>(2R)-2-phosphoglycerate = (2R)-3-phosphoglycerate</text>
        <dbReference type="Rhea" id="RHEA:15901"/>
        <dbReference type="ChEBI" id="CHEBI:58272"/>
        <dbReference type="ChEBI" id="CHEBI:58289"/>
        <dbReference type="EC" id="5.4.2.12"/>
    </reaction>
</comment>
<feature type="binding site" evidence="9 12">
    <location>
        <position position="189"/>
    </location>
    <ligand>
        <name>substrate</name>
    </ligand>
</feature>
<dbReference type="EC" id="5.4.2.12" evidence="9 10"/>
<dbReference type="UniPathway" id="UPA00109">
    <property type="reaction ID" value="UER00186"/>
</dbReference>
<dbReference type="PANTHER" id="PTHR31637:SF0">
    <property type="entry name" value="2,3-BISPHOSPHOGLYCERATE-INDEPENDENT PHOSPHOGLYCERATE MUTASE"/>
    <property type="match status" value="1"/>
</dbReference>
<dbReference type="Pfam" id="PF06415">
    <property type="entry name" value="iPGM_N"/>
    <property type="match status" value="1"/>
</dbReference>
<feature type="binding site" evidence="9 13">
    <location>
        <position position="16"/>
    </location>
    <ligand>
        <name>Mn(2+)</name>
        <dbReference type="ChEBI" id="CHEBI:29035"/>
        <label>2</label>
    </ligand>
</feature>
<feature type="binding site" evidence="9 13">
    <location>
        <position position="454"/>
    </location>
    <ligand>
        <name>Mn(2+)</name>
        <dbReference type="ChEBI" id="CHEBI:29035"/>
        <label>2</label>
    </ligand>
</feature>
<feature type="binding site" evidence="9 12">
    <location>
        <position position="129"/>
    </location>
    <ligand>
        <name>substrate</name>
    </ligand>
</feature>
<comment type="caution">
    <text evidence="16">The sequence shown here is derived from an EMBL/GenBank/DDBJ whole genome shotgun (WGS) entry which is preliminary data.</text>
</comment>
<comment type="similarity">
    <text evidence="4 9">Belongs to the BPG-independent phosphoglycerate mutase family.</text>
</comment>
<evidence type="ECO:0000256" key="9">
    <source>
        <dbReference type="HAMAP-Rule" id="MF_01038"/>
    </source>
</evidence>
<feature type="binding site" evidence="9 13">
    <location>
        <position position="67"/>
    </location>
    <ligand>
        <name>Mn(2+)</name>
        <dbReference type="ChEBI" id="CHEBI:29035"/>
        <label>2</label>
    </ligand>
</feature>
<comment type="function">
    <text evidence="2 9">Catalyzes the interconversion of 2-phosphoglycerate and 3-phosphoglycerate.</text>
</comment>
<feature type="active site" description="Phosphoserine intermediate" evidence="9 11">
    <location>
        <position position="67"/>
    </location>
</feature>
<feature type="binding site" evidence="9 13">
    <location>
        <position position="416"/>
    </location>
    <ligand>
        <name>Mn(2+)</name>
        <dbReference type="ChEBI" id="CHEBI:29035"/>
        <label>1</label>
    </ligand>
</feature>
<feature type="domain" description="BPG-independent PGAM N-terminal" evidence="15">
    <location>
        <begin position="87"/>
        <end position="307"/>
    </location>
</feature>
<evidence type="ECO:0000256" key="6">
    <source>
        <dbReference type="ARBA" id="ARBA00023152"/>
    </source>
</evidence>
<evidence type="ECO:0000256" key="7">
    <source>
        <dbReference type="ARBA" id="ARBA00023211"/>
    </source>
</evidence>
<feature type="binding site" evidence="9 12">
    <location>
        <begin position="266"/>
        <end position="269"/>
    </location>
    <ligand>
        <name>substrate</name>
    </ligand>
</feature>
<organism evidence="16 17">
    <name type="scientific">Candidatus Magasanikbacteria bacterium CG_4_9_14_3_um_filter_32_9</name>
    <dbReference type="NCBI Taxonomy" id="1974644"/>
    <lineage>
        <taxon>Bacteria</taxon>
        <taxon>Candidatus Magasanikiibacteriota</taxon>
    </lineage>
</organism>
<dbReference type="Gene3D" id="3.40.1450.10">
    <property type="entry name" value="BPG-independent phosphoglycerate mutase, domain B"/>
    <property type="match status" value="1"/>
</dbReference>
<feature type="binding site" evidence="9 12">
    <location>
        <begin position="159"/>
        <end position="160"/>
    </location>
    <ligand>
        <name>substrate</name>
    </ligand>
</feature>
<evidence type="ECO:0000256" key="2">
    <source>
        <dbReference type="ARBA" id="ARBA00002315"/>
    </source>
</evidence>